<dbReference type="GO" id="GO:0005759">
    <property type="term" value="C:mitochondrial matrix"/>
    <property type="evidence" value="ECO:0007669"/>
    <property type="project" value="UniProtKB-SubCell"/>
</dbReference>
<evidence type="ECO:0000313" key="8">
    <source>
        <dbReference type="Proteomes" id="UP000193642"/>
    </source>
</evidence>
<sequence length="138" mass="15821">MPFVRSHLELYRNIRRVHKHLPPALRFMGNKYIKDEWNRHRQASVLKEASSTAAAVGSQASALTGSPESQKWLNGFIGEWTKYYDTMKAQVESVSRWDDGAKYGKNLEKDKVEIMNDQQIGQLHALKTEVFEPSTGKK</sequence>
<organism evidence="7 8">
    <name type="scientific">Rhizoclosmatium globosum</name>
    <dbReference type="NCBI Taxonomy" id="329046"/>
    <lineage>
        <taxon>Eukaryota</taxon>
        <taxon>Fungi</taxon>
        <taxon>Fungi incertae sedis</taxon>
        <taxon>Chytridiomycota</taxon>
        <taxon>Chytridiomycota incertae sedis</taxon>
        <taxon>Chytridiomycetes</taxon>
        <taxon>Chytridiales</taxon>
        <taxon>Chytriomycetaceae</taxon>
        <taxon>Rhizoclosmatium</taxon>
    </lineage>
</organism>
<proteinExistence type="inferred from homology"/>
<dbReference type="InterPro" id="IPR008381">
    <property type="entry name" value="SDHAF3/Sdh7"/>
</dbReference>
<reference evidence="7 8" key="1">
    <citation type="submission" date="2016-07" db="EMBL/GenBank/DDBJ databases">
        <title>Pervasive Adenine N6-methylation of Active Genes in Fungi.</title>
        <authorList>
            <consortium name="DOE Joint Genome Institute"/>
            <person name="Mondo S.J."/>
            <person name="Dannebaum R.O."/>
            <person name="Kuo R.C."/>
            <person name="Labutti K."/>
            <person name="Haridas S."/>
            <person name="Kuo A."/>
            <person name="Salamov A."/>
            <person name="Ahrendt S.R."/>
            <person name="Lipzen A."/>
            <person name="Sullivan W."/>
            <person name="Andreopoulos W.B."/>
            <person name="Clum A."/>
            <person name="Lindquist E."/>
            <person name="Daum C."/>
            <person name="Ramamoorthy G.K."/>
            <person name="Gryganskyi A."/>
            <person name="Culley D."/>
            <person name="Magnuson J.K."/>
            <person name="James T.Y."/>
            <person name="O'Malley M.A."/>
            <person name="Stajich J.E."/>
            <person name="Spatafora J.W."/>
            <person name="Visel A."/>
            <person name="Grigoriev I.V."/>
        </authorList>
    </citation>
    <scope>NUCLEOTIDE SEQUENCE [LARGE SCALE GENOMIC DNA]</scope>
    <source>
        <strain evidence="7 8">JEL800</strain>
    </source>
</reference>
<dbReference type="PANTHER" id="PTHR13137">
    <property type="entry name" value="DC11 ACN9 HOMOLOG"/>
    <property type="match status" value="1"/>
</dbReference>
<comment type="subcellular location">
    <subcellularLocation>
        <location evidence="1 6">Mitochondrion matrix</location>
    </subcellularLocation>
</comment>
<dbReference type="AlphaFoldDB" id="A0A1Y2CX24"/>
<evidence type="ECO:0000256" key="5">
    <source>
        <dbReference type="ARBA" id="ARBA00023186"/>
    </source>
</evidence>
<dbReference type="Proteomes" id="UP000193642">
    <property type="component" value="Unassembled WGS sequence"/>
</dbReference>
<dbReference type="STRING" id="329046.A0A1Y2CX24"/>
<dbReference type="GO" id="GO:0034553">
    <property type="term" value="P:mitochondrial respiratory chain complex II assembly"/>
    <property type="evidence" value="ECO:0007669"/>
    <property type="project" value="UniProtKB-UniRule"/>
</dbReference>
<comment type="caution">
    <text evidence="7">The sequence shown here is derived from an EMBL/GenBank/DDBJ whole genome shotgun (WGS) entry which is preliminary data.</text>
</comment>
<comment type="similarity">
    <text evidence="2 6">Belongs to the complex I LYR family. SDHAF3 subfamily.</text>
</comment>
<protein>
    <recommendedName>
        <fullName evidence="6">Succinate dehydrogenase assembly factor 3</fullName>
        <shortName evidence="6">SDH assembly factor 3</shortName>
        <shortName evidence="6">SDHAF3</shortName>
    </recommendedName>
</protein>
<comment type="subunit">
    <text evidence="6">Interacts with the iron-sulfur protein subunit within the SDH catalytic dimer.</text>
</comment>
<evidence type="ECO:0000313" key="7">
    <source>
        <dbReference type="EMBL" id="ORY51570.1"/>
    </source>
</evidence>
<dbReference type="CDD" id="cd20270">
    <property type="entry name" value="Complex1_LYR_SDHAF3_LYRM10"/>
    <property type="match status" value="1"/>
</dbReference>
<name>A0A1Y2CX24_9FUNG</name>
<gene>
    <name evidence="7" type="ORF">BCR33DRAFT_846337</name>
</gene>
<evidence type="ECO:0000256" key="1">
    <source>
        <dbReference type="ARBA" id="ARBA00004305"/>
    </source>
</evidence>
<keyword evidence="4 6" id="KW-0496">Mitochondrion</keyword>
<evidence type="ECO:0000256" key="4">
    <source>
        <dbReference type="ARBA" id="ARBA00023128"/>
    </source>
</evidence>
<dbReference type="OrthoDB" id="278329at2759"/>
<dbReference type="PANTHER" id="PTHR13137:SF6">
    <property type="entry name" value="SUCCINATE DEHYDROGENASE ASSEMBLY FACTOR 3, MITOCHONDRIAL"/>
    <property type="match status" value="1"/>
</dbReference>
<dbReference type="GO" id="GO:0006105">
    <property type="term" value="P:succinate metabolic process"/>
    <property type="evidence" value="ECO:0007669"/>
    <property type="project" value="TreeGrafter"/>
</dbReference>
<accession>A0A1Y2CX24</accession>
<dbReference type="EMBL" id="MCGO01000005">
    <property type="protein sequence ID" value="ORY51570.1"/>
    <property type="molecule type" value="Genomic_DNA"/>
</dbReference>
<keyword evidence="5 6" id="KW-0143">Chaperone</keyword>
<dbReference type="GO" id="GO:0005758">
    <property type="term" value="C:mitochondrial intermembrane space"/>
    <property type="evidence" value="ECO:0007669"/>
    <property type="project" value="TreeGrafter"/>
</dbReference>
<keyword evidence="8" id="KW-1185">Reference proteome</keyword>
<evidence type="ECO:0000256" key="2">
    <source>
        <dbReference type="ARBA" id="ARBA00006020"/>
    </source>
</evidence>
<comment type="function">
    <text evidence="6">Plays an essential role in the assembly of succinate dehydrogenase (SDH), an enzyme complex (also referred to as respiratory complex II) that is a component of both the tricarboxylic acid (TCA) cycle and the mitochondrial electron transport chain, and which couples the oxidation of succinate to fumarate with the reduction of ubiquinone (coenzyme Q) to ubiquinol. Promotes maturation of the iron-sulfur protein subunit of the SDH catalytic dimer, protecting it from the deleterious effects of oxidants. May act together with SDHAF1.</text>
</comment>
<evidence type="ECO:0000256" key="6">
    <source>
        <dbReference type="RuleBase" id="RU368039"/>
    </source>
</evidence>
<dbReference type="Pfam" id="PF13233">
    <property type="entry name" value="Complex1_LYR_2"/>
    <property type="match status" value="1"/>
</dbReference>
<evidence type="ECO:0000256" key="3">
    <source>
        <dbReference type="ARBA" id="ARBA00022946"/>
    </source>
</evidence>
<keyword evidence="3" id="KW-0809">Transit peptide</keyword>